<dbReference type="Proteomes" id="UP000789702">
    <property type="component" value="Unassembled WGS sequence"/>
</dbReference>
<gene>
    <name evidence="1" type="ORF">DHETER_LOCUS12914</name>
</gene>
<name>A0ACA9PV70_9GLOM</name>
<reference evidence="1" key="1">
    <citation type="submission" date="2021-06" db="EMBL/GenBank/DDBJ databases">
        <authorList>
            <person name="Kallberg Y."/>
            <person name="Tangrot J."/>
            <person name="Rosling A."/>
        </authorList>
    </citation>
    <scope>NUCLEOTIDE SEQUENCE</scope>
    <source>
        <strain evidence="1">IL203A</strain>
    </source>
</reference>
<evidence type="ECO:0000313" key="1">
    <source>
        <dbReference type="EMBL" id="CAG8722509.1"/>
    </source>
</evidence>
<organism evidence="1 2">
    <name type="scientific">Dentiscutata heterogama</name>
    <dbReference type="NCBI Taxonomy" id="1316150"/>
    <lineage>
        <taxon>Eukaryota</taxon>
        <taxon>Fungi</taxon>
        <taxon>Fungi incertae sedis</taxon>
        <taxon>Mucoromycota</taxon>
        <taxon>Glomeromycotina</taxon>
        <taxon>Glomeromycetes</taxon>
        <taxon>Diversisporales</taxon>
        <taxon>Gigasporaceae</taxon>
        <taxon>Dentiscutata</taxon>
    </lineage>
</organism>
<proteinExistence type="predicted"/>
<accession>A0ACA9PV70</accession>
<evidence type="ECO:0000313" key="2">
    <source>
        <dbReference type="Proteomes" id="UP000789702"/>
    </source>
</evidence>
<keyword evidence="2" id="KW-1185">Reference proteome</keyword>
<sequence length="64" mass="7504">MSSSNNLESAHELFEHNISNESNNMILEQELYEFFADMKCQDGKLYKPESIISACTSLRYYLFE</sequence>
<protein>
    <submittedName>
        <fullName evidence="1">13988_t:CDS:1</fullName>
    </submittedName>
</protein>
<comment type="caution">
    <text evidence="1">The sequence shown here is derived from an EMBL/GenBank/DDBJ whole genome shotgun (WGS) entry which is preliminary data.</text>
</comment>
<dbReference type="EMBL" id="CAJVPU010033471">
    <property type="protein sequence ID" value="CAG8722509.1"/>
    <property type="molecule type" value="Genomic_DNA"/>
</dbReference>
<feature type="non-terminal residue" evidence="1">
    <location>
        <position position="64"/>
    </location>
</feature>